<feature type="compositionally biased region" description="Low complexity" evidence="3">
    <location>
        <begin position="336"/>
        <end position="350"/>
    </location>
</feature>
<evidence type="ECO:0000313" key="4">
    <source>
        <dbReference type="EMBL" id="KPI36893.1"/>
    </source>
</evidence>
<dbReference type="CDD" id="cd08249">
    <property type="entry name" value="enoyl_reductase_like"/>
    <property type="match status" value="1"/>
</dbReference>
<evidence type="ECO:0000256" key="3">
    <source>
        <dbReference type="SAM" id="MobiDB-lite"/>
    </source>
</evidence>
<dbReference type="InterPro" id="IPR052585">
    <property type="entry name" value="Lipid_raft_assoc_Zn_ADH"/>
</dbReference>
<evidence type="ECO:0000256" key="1">
    <source>
        <dbReference type="ARBA" id="ARBA00008072"/>
    </source>
</evidence>
<comment type="caution">
    <text evidence="4">The sequence shown here is derived from an EMBL/GenBank/DDBJ whole genome shotgun (WGS) entry which is preliminary data.</text>
</comment>
<dbReference type="EMBL" id="LFJN01000027">
    <property type="protein sequence ID" value="KPI36893.1"/>
    <property type="molecule type" value="Genomic_DNA"/>
</dbReference>
<proteinExistence type="inferred from homology"/>
<feature type="region of interest" description="Disordered" evidence="3">
    <location>
        <begin position="326"/>
        <end position="370"/>
    </location>
</feature>
<name>A0A0N1GZV6_9EURO</name>
<dbReference type="Proteomes" id="UP000038010">
    <property type="component" value="Unassembled WGS sequence"/>
</dbReference>
<dbReference type="PANTHER" id="PTHR43482:SF2">
    <property type="entry name" value="ZINC-BINDING DEHYDROGENASE FAMILY, PUTATIVE (AFU_ORTHOLOGUE AFUA_3G15030)-RELATED"/>
    <property type="match status" value="1"/>
</dbReference>
<dbReference type="AlphaFoldDB" id="A0A0N1GZV6"/>
<sequence length="441" mass="47666">MPAPLSKLLGCLRLSTRRTPASKAVDSSSSSTEFDEKHHQPSRTQTDTLKLPETQQALLLHGIRQPYQLHSDQTVPKVRRDAPHELLVRTSVIGINPIDWKAPDYNFGVPELPRQENALPGDHVLAIATDYRDLRKAAYQQFPIANAHNVARIPPSLSGEAAASIGVAFVAAALSLGICTGLDFSSVCDGPDLLKLVRDAGPALLPEDIREECLTGIDLKDRLSKGDWVAVWGGSSTSAYMIYQLARLVGVKTISVLDVRKHSDWIYGDDSEFQKADVVVDSHDPARAVEIVRAVGASDPSGRLRFGIDTVGKTTAAELLKCMTPAPTEPAGEQQSSSLATTTSTSSSEARSTHLVGLTGLPKRDSTNDTTTKFHTVPIKLFHEVPEVGEALMAWLERLLAEGLLKSPRILAVEEGLESVNGVLDRMRKGEISGGRAVVRV</sequence>
<dbReference type="RefSeq" id="XP_017996856.1">
    <property type="nucleotide sequence ID" value="XM_018146243.1"/>
</dbReference>
<organism evidence="4 5">
    <name type="scientific">Cyphellophora attinorum</name>
    <dbReference type="NCBI Taxonomy" id="1664694"/>
    <lineage>
        <taxon>Eukaryota</taxon>
        <taxon>Fungi</taxon>
        <taxon>Dikarya</taxon>
        <taxon>Ascomycota</taxon>
        <taxon>Pezizomycotina</taxon>
        <taxon>Eurotiomycetes</taxon>
        <taxon>Chaetothyriomycetidae</taxon>
        <taxon>Chaetothyriales</taxon>
        <taxon>Cyphellophoraceae</taxon>
        <taxon>Cyphellophora</taxon>
    </lineage>
</organism>
<dbReference type="PANTHER" id="PTHR43482">
    <property type="entry name" value="PROTEIN AST1-RELATED"/>
    <property type="match status" value="1"/>
</dbReference>
<accession>A0A0N1GZV6</accession>
<dbReference type="VEuPathDB" id="FungiDB:AB675_5988"/>
<dbReference type="SUPFAM" id="SSF50129">
    <property type="entry name" value="GroES-like"/>
    <property type="match status" value="1"/>
</dbReference>
<dbReference type="Gene3D" id="3.40.50.720">
    <property type="entry name" value="NAD(P)-binding Rossmann-like Domain"/>
    <property type="match status" value="1"/>
</dbReference>
<evidence type="ECO:0000313" key="5">
    <source>
        <dbReference type="Proteomes" id="UP000038010"/>
    </source>
</evidence>
<dbReference type="InterPro" id="IPR036291">
    <property type="entry name" value="NAD(P)-bd_dom_sf"/>
</dbReference>
<dbReference type="InterPro" id="IPR011032">
    <property type="entry name" value="GroES-like_sf"/>
</dbReference>
<comment type="similarity">
    <text evidence="1">Belongs to the zinc-containing alcohol dehydrogenase family.</text>
</comment>
<dbReference type="OrthoDB" id="10257049at2759"/>
<dbReference type="InterPro" id="IPR047122">
    <property type="entry name" value="Trans-enoyl_RdTase-like"/>
</dbReference>
<keyword evidence="2" id="KW-0560">Oxidoreductase</keyword>
<gene>
    <name evidence="4" type="ORF">AB675_5988</name>
</gene>
<evidence type="ECO:0000256" key="2">
    <source>
        <dbReference type="ARBA" id="ARBA00023002"/>
    </source>
</evidence>
<dbReference type="Gene3D" id="3.90.180.10">
    <property type="entry name" value="Medium-chain alcohol dehydrogenases, catalytic domain"/>
    <property type="match status" value="1"/>
</dbReference>
<protein>
    <submittedName>
        <fullName evidence="4">Uncharacterized protein</fullName>
    </submittedName>
</protein>
<feature type="region of interest" description="Disordered" evidence="3">
    <location>
        <begin position="18"/>
        <end position="48"/>
    </location>
</feature>
<dbReference type="STRING" id="1664694.A0A0N1GZV6"/>
<dbReference type="SUPFAM" id="SSF51735">
    <property type="entry name" value="NAD(P)-binding Rossmann-fold domains"/>
    <property type="match status" value="1"/>
</dbReference>
<keyword evidence="5" id="KW-1185">Reference proteome</keyword>
<reference evidence="4 5" key="1">
    <citation type="submission" date="2015-06" db="EMBL/GenBank/DDBJ databases">
        <title>Draft genome of the ant-associated black yeast Phialophora attae CBS 131958.</title>
        <authorList>
            <person name="Moreno L.F."/>
            <person name="Stielow B.J."/>
            <person name="de Hoog S."/>
            <person name="Vicente V.A."/>
            <person name="Weiss V.A."/>
            <person name="de Vries M."/>
            <person name="Cruz L.M."/>
            <person name="Souza E.M."/>
        </authorList>
    </citation>
    <scope>NUCLEOTIDE SEQUENCE [LARGE SCALE GENOMIC DNA]</scope>
    <source>
        <strain evidence="4 5">CBS 131958</strain>
    </source>
</reference>
<dbReference type="GO" id="GO:0016651">
    <property type="term" value="F:oxidoreductase activity, acting on NAD(P)H"/>
    <property type="evidence" value="ECO:0007669"/>
    <property type="project" value="InterPro"/>
</dbReference>
<dbReference type="GeneID" id="28738123"/>